<name>A0ACD4NMQ0_9HYPH</name>
<protein>
    <submittedName>
        <fullName evidence="1">MarR family transcriptional regulator</fullName>
    </submittedName>
</protein>
<reference evidence="1" key="1">
    <citation type="submission" date="2022-11" db="EMBL/GenBank/DDBJ databases">
        <title>beta-Carotene-producing bacterium, Jeongeuplla avenae sp. nov., alleviates the salt stress of Arabidopsis seedlings.</title>
        <authorList>
            <person name="Jiang L."/>
            <person name="Lee J."/>
        </authorList>
    </citation>
    <scope>NUCLEOTIDE SEQUENCE</scope>
    <source>
        <strain evidence="1">DY_R2A_6</strain>
    </source>
</reference>
<proteinExistence type="predicted"/>
<evidence type="ECO:0000313" key="2">
    <source>
        <dbReference type="Proteomes" id="UP001163223"/>
    </source>
</evidence>
<evidence type="ECO:0000313" key="1">
    <source>
        <dbReference type="EMBL" id="WAJ28139.1"/>
    </source>
</evidence>
<dbReference type="Proteomes" id="UP001163223">
    <property type="component" value="Chromosome"/>
</dbReference>
<dbReference type="EMBL" id="CP113520">
    <property type="protein sequence ID" value="WAJ28139.1"/>
    <property type="molecule type" value="Genomic_DNA"/>
</dbReference>
<organism evidence="1 2">
    <name type="scientific">Antarcticirhabdus aurantiaca</name>
    <dbReference type="NCBI Taxonomy" id="2606717"/>
    <lineage>
        <taxon>Bacteria</taxon>
        <taxon>Pseudomonadati</taxon>
        <taxon>Pseudomonadota</taxon>
        <taxon>Alphaproteobacteria</taxon>
        <taxon>Hyphomicrobiales</taxon>
        <taxon>Aurantimonadaceae</taxon>
        <taxon>Antarcticirhabdus</taxon>
    </lineage>
</organism>
<keyword evidence="2" id="KW-1185">Reference proteome</keyword>
<accession>A0ACD4NMQ0</accession>
<sequence length="168" mass="18715">MVGRYGRGVLGSADEREGAVPSMGELGLNHFAPYLLNRIAARWNADLSEELKAFDMTTAKMRVLAILSVSNGLAINELSVYAVTEQSTMSRTLDAMEEQGLVRRSPRAEDARVRETHITEKGAAAFAAIWPMMVGRFRHMFEGVSETEYQAFVATLHRILANIRRNDI</sequence>
<gene>
    <name evidence="1" type="ORF">OXU80_25505</name>
</gene>